<dbReference type="EMBL" id="JACYTO010000001">
    <property type="protein sequence ID" value="MBD8502284.1"/>
    <property type="molecule type" value="Genomic_DNA"/>
</dbReference>
<dbReference type="PANTHER" id="PTHR38420:SF1">
    <property type="entry name" value="PUTATIVE (AFU_ORTHOLOGUE AFUA_5G14690)-RELATED"/>
    <property type="match status" value="1"/>
</dbReference>
<dbReference type="InterPro" id="IPR045759">
    <property type="entry name" value="Ap4A_phos1/2_N"/>
</dbReference>
<feature type="domain" description="Ap4A phosphorylase 1/2 N-terminal" evidence="2">
    <location>
        <begin position="13"/>
        <end position="168"/>
    </location>
</feature>
<protein>
    <submittedName>
        <fullName evidence="3">Phosphorylase</fullName>
    </submittedName>
</protein>
<dbReference type="InterPro" id="IPR036265">
    <property type="entry name" value="HIT-like_sf"/>
</dbReference>
<organism evidence="3 4">
    <name type="scientific">Thauera sedimentorum</name>
    <dbReference type="NCBI Taxonomy" id="2767595"/>
    <lineage>
        <taxon>Bacteria</taxon>
        <taxon>Pseudomonadati</taxon>
        <taxon>Pseudomonadota</taxon>
        <taxon>Betaproteobacteria</taxon>
        <taxon>Rhodocyclales</taxon>
        <taxon>Zoogloeaceae</taxon>
        <taxon>Thauera</taxon>
    </lineage>
</organism>
<dbReference type="Gene3D" id="3.30.428.70">
    <property type="match status" value="1"/>
</dbReference>
<evidence type="ECO:0000313" key="4">
    <source>
        <dbReference type="Proteomes" id="UP000603602"/>
    </source>
</evidence>
<accession>A0ABR9B7E5</accession>
<evidence type="ECO:0000313" key="3">
    <source>
        <dbReference type="EMBL" id="MBD8502284.1"/>
    </source>
</evidence>
<dbReference type="InterPro" id="IPR009163">
    <property type="entry name" value="Ap4A_phos1/2"/>
</dbReference>
<evidence type="ECO:0000259" key="1">
    <source>
        <dbReference type="Pfam" id="PF09830"/>
    </source>
</evidence>
<comment type="caution">
    <text evidence="3">The sequence shown here is derived from an EMBL/GenBank/DDBJ whole genome shotgun (WGS) entry which is preliminary data.</text>
</comment>
<dbReference type="PANTHER" id="PTHR38420">
    <property type="entry name" value="AP-4-A PHOSPHORYLASE II"/>
    <property type="match status" value="1"/>
</dbReference>
<name>A0ABR9B7E5_9RHOO</name>
<sequence length="302" mass="32281">MSSPASLAPSPAAHPSGLLADIDRTRAGALAQDILQPIHTEQAALEPVVLPFTVRWISSIERKHAAREQAAGRRDGNFNPFLPPEPELTVGPLGEAHLAVLNKFPVIDRHLLVITRAYEAQTAPLTAADFAALARVMGPLGGLGFYNGGATAGASQHHKHLQWIPAAAGEASLRAYADRLAQQPPHTGTRTLAGLPFRHAFVSLAAVDWTLPDEAGPRLHEAFAAACTALDLPPNADPMPPYNLLLDRDWLMVVPRRHEHWQDISVNALGFAGSLFVRRPAQIEQIRAVGPLALLAAVGEAA</sequence>
<dbReference type="PIRSF" id="PIRSF000846">
    <property type="entry name" value="ATP_adenylyltr"/>
    <property type="match status" value="1"/>
</dbReference>
<dbReference type="SUPFAM" id="SSF54197">
    <property type="entry name" value="HIT-like"/>
    <property type="match status" value="1"/>
</dbReference>
<dbReference type="InterPro" id="IPR043171">
    <property type="entry name" value="Ap4A_phos1/2-like"/>
</dbReference>
<feature type="domain" description="ATP adenylyltransferase C-terminal" evidence="1">
    <location>
        <begin position="194"/>
        <end position="299"/>
    </location>
</feature>
<dbReference type="Pfam" id="PF19327">
    <property type="entry name" value="Ap4A_phos_N"/>
    <property type="match status" value="1"/>
</dbReference>
<dbReference type="InterPro" id="IPR019200">
    <property type="entry name" value="ATP_adenylylTrfase_C"/>
</dbReference>
<keyword evidence="4" id="KW-1185">Reference proteome</keyword>
<dbReference type="Pfam" id="PF09830">
    <property type="entry name" value="ATP_transf"/>
    <property type="match status" value="1"/>
</dbReference>
<gene>
    <name evidence="3" type="ORF">IFO67_05270</name>
</gene>
<dbReference type="Proteomes" id="UP000603602">
    <property type="component" value="Unassembled WGS sequence"/>
</dbReference>
<evidence type="ECO:0000259" key="2">
    <source>
        <dbReference type="Pfam" id="PF19327"/>
    </source>
</evidence>
<dbReference type="RefSeq" id="WP_187717074.1">
    <property type="nucleotide sequence ID" value="NZ_JACTAH010000001.1"/>
</dbReference>
<reference evidence="4" key="1">
    <citation type="submission" date="2023-07" db="EMBL/GenBank/DDBJ databases">
        <title>Thauera sp. CAU 1555 isolated from sand of Yaerae Beach.</title>
        <authorList>
            <person name="Kim W."/>
        </authorList>
    </citation>
    <scope>NUCLEOTIDE SEQUENCE [LARGE SCALE GENOMIC DNA]</scope>
    <source>
        <strain evidence="4">CAU 1555</strain>
    </source>
</reference>
<proteinExistence type="predicted"/>